<reference evidence="1" key="1">
    <citation type="submission" date="2017-03" db="EMBL/GenBank/DDBJ databases">
        <title>The mitochondrial genome of the carnivorous plant Utricularia reniformis (Lentibulariaceae): structure, comparative analysis and evolutionary landmarks.</title>
        <authorList>
            <person name="Silva S.R."/>
            <person name="Alvarenga D.O."/>
            <person name="Michael T.P."/>
            <person name="Miranda V.F.O."/>
            <person name="Varani A.M."/>
        </authorList>
    </citation>
    <scope>NUCLEOTIDE SEQUENCE</scope>
</reference>
<gene>
    <name evidence="1" type="ORF">AEK19_MT1468</name>
</gene>
<protein>
    <submittedName>
        <fullName evidence="1">Uncharacterized protein</fullName>
    </submittedName>
</protein>
<evidence type="ECO:0000313" key="1">
    <source>
        <dbReference type="EMBL" id="ART31659.1"/>
    </source>
</evidence>
<organism evidence="1">
    <name type="scientific">Utricularia reniformis</name>
    <dbReference type="NCBI Taxonomy" id="192314"/>
    <lineage>
        <taxon>Eukaryota</taxon>
        <taxon>Viridiplantae</taxon>
        <taxon>Streptophyta</taxon>
        <taxon>Embryophyta</taxon>
        <taxon>Tracheophyta</taxon>
        <taxon>Spermatophyta</taxon>
        <taxon>Magnoliopsida</taxon>
        <taxon>eudicotyledons</taxon>
        <taxon>Gunneridae</taxon>
        <taxon>Pentapetalae</taxon>
        <taxon>asterids</taxon>
        <taxon>lamiids</taxon>
        <taxon>Lamiales</taxon>
        <taxon>Lentibulariaceae</taxon>
        <taxon>Utricularia</taxon>
    </lineage>
</organism>
<sequence length="41" mass="4613">MLPSLTAEKERDQIEIKADQIPRTHSTIVAILNDKKILSPV</sequence>
<dbReference type="AlphaFoldDB" id="A0A1Y0B2T3"/>
<dbReference type="EMBL" id="KY774314">
    <property type="protein sequence ID" value="ART31659.1"/>
    <property type="molecule type" value="Genomic_DNA"/>
</dbReference>
<name>A0A1Y0B2T3_9LAMI</name>
<accession>A0A1Y0B2T3</accession>
<proteinExistence type="predicted"/>
<geneLocation type="mitochondrion" evidence="1"/>
<keyword evidence="1" id="KW-0496">Mitochondrion</keyword>